<proteinExistence type="predicted"/>
<gene>
    <name evidence="2" type="ORF">Scep_027239</name>
</gene>
<comment type="caution">
    <text evidence="2">The sequence shown here is derived from an EMBL/GenBank/DDBJ whole genome shotgun (WGS) entry which is preliminary data.</text>
</comment>
<evidence type="ECO:0000256" key="1">
    <source>
        <dbReference type="SAM" id="MobiDB-lite"/>
    </source>
</evidence>
<protein>
    <recommendedName>
        <fullName evidence="4">Acid phosphatase/vanadium-dependent haloperoxidase-related protein</fullName>
    </recommendedName>
</protein>
<feature type="region of interest" description="Disordered" evidence="1">
    <location>
        <begin position="172"/>
        <end position="196"/>
    </location>
</feature>
<organism evidence="2 3">
    <name type="scientific">Stephania cephalantha</name>
    <dbReference type="NCBI Taxonomy" id="152367"/>
    <lineage>
        <taxon>Eukaryota</taxon>
        <taxon>Viridiplantae</taxon>
        <taxon>Streptophyta</taxon>
        <taxon>Embryophyta</taxon>
        <taxon>Tracheophyta</taxon>
        <taxon>Spermatophyta</taxon>
        <taxon>Magnoliopsida</taxon>
        <taxon>Ranunculales</taxon>
        <taxon>Menispermaceae</taxon>
        <taxon>Menispermoideae</taxon>
        <taxon>Cissampelideae</taxon>
        <taxon>Stephania</taxon>
    </lineage>
</organism>
<dbReference type="Proteomes" id="UP001419268">
    <property type="component" value="Unassembled WGS sequence"/>
</dbReference>
<accession>A0AAP0EC75</accession>
<feature type="compositionally biased region" description="Low complexity" evidence="1">
    <location>
        <begin position="172"/>
        <end position="185"/>
    </location>
</feature>
<name>A0AAP0EC75_9MAGN</name>
<reference evidence="2 3" key="1">
    <citation type="submission" date="2024-01" db="EMBL/GenBank/DDBJ databases">
        <title>Genome assemblies of Stephania.</title>
        <authorList>
            <person name="Yang L."/>
        </authorList>
    </citation>
    <scope>NUCLEOTIDE SEQUENCE [LARGE SCALE GENOMIC DNA]</scope>
    <source>
        <strain evidence="2">JXDWG</strain>
        <tissue evidence="2">Leaf</tissue>
    </source>
</reference>
<evidence type="ECO:0000313" key="3">
    <source>
        <dbReference type="Proteomes" id="UP001419268"/>
    </source>
</evidence>
<evidence type="ECO:0008006" key="4">
    <source>
        <dbReference type="Google" id="ProtNLM"/>
    </source>
</evidence>
<dbReference type="EMBL" id="JBBNAG010000012">
    <property type="protein sequence ID" value="KAK9088157.1"/>
    <property type="molecule type" value="Genomic_DNA"/>
</dbReference>
<keyword evidence="3" id="KW-1185">Reference proteome</keyword>
<feature type="region of interest" description="Disordered" evidence="1">
    <location>
        <begin position="1"/>
        <end position="24"/>
    </location>
</feature>
<sequence>MLSYTSISPTFSSPSPINLSTKNPKNLYSPNHSPLAKSTTFSSSLINCASIGFQDLVELAHNKALVAATASAAIGQLLKPLTSSLLYGRDLDFKALVSSGGFPSTHSAAVVAAATSLGLESGFELQIMKMQLSKCSYLSLLAYVSVDFGVRREVGKHAKVLNLILQLKTEENLNSGGNNENAKNSTSSINSESRTPVLLVSRKAEEEAPTSILEERNNSPFHFTSENNSKREGLMHPSVAENQNYDNLFPLEESVGHTKVQVIAGALLGFAVSLAVNSIL</sequence>
<dbReference type="InterPro" id="IPR003832">
    <property type="entry name" value="DUF212"/>
</dbReference>
<dbReference type="Pfam" id="PF02681">
    <property type="entry name" value="DUF212"/>
    <property type="match status" value="1"/>
</dbReference>
<dbReference type="PANTHER" id="PTHR31446:SF2">
    <property type="entry name" value="ACID PHOSPHATASE_VANADIUM-DEPENDENT HALOPEROXIDASE-RELATED PROTEIN"/>
    <property type="match status" value="1"/>
</dbReference>
<feature type="compositionally biased region" description="Low complexity" evidence="1">
    <location>
        <begin position="1"/>
        <end position="17"/>
    </location>
</feature>
<dbReference type="AlphaFoldDB" id="A0AAP0EC75"/>
<evidence type="ECO:0000313" key="2">
    <source>
        <dbReference type="EMBL" id="KAK9088157.1"/>
    </source>
</evidence>
<dbReference type="PANTHER" id="PTHR31446">
    <property type="entry name" value="ACID PHOSPHATASE/VANADIUM-DEPENDENT HALOPEROXIDASE-RELATED PROTEIN"/>
    <property type="match status" value="1"/>
</dbReference>